<dbReference type="PANTHER" id="PTHR11743">
    <property type="entry name" value="VOLTAGE-DEPENDENT ANION-SELECTIVE CHANNEL"/>
    <property type="match status" value="1"/>
</dbReference>
<dbReference type="PANTHER" id="PTHR11743:SF61">
    <property type="entry name" value="MITOCHONDRIAL OUTER MEMBRANE PROTEIN PORIN 2-LIKE"/>
    <property type="match status" value="1"/>
</dbReference>
<accession>A0A6P6AUS7</accession>
<dbReference type="AlphaFoldDB" id="A0A6P6AUS7"/>
<dbReference type="GO" id="GO:0005741">
    <property type="term" value="C:mitochondrial outer membrane"/>
    <property type="evidence" value="ECO:0007669"/>
    <property type="project" value="InterPro"/>
</dbReference>
<sequence length="80" mass="8664">MPGWFFPAGIAILLHLEVQYFHEYAALTTAVGLKKSPAVDFSATIDTPSITFGASYMTSCSDFAKYNAGVNITKSSLMLH</sequence>
<dbReference type="Proteomes" id="UP000515121">
    <property type="component" value="Unplaced"/>
</dbReference>
<evidence type="ECO:0000256" key="1">
    <source>
        <dbReference type="ARBA" id="ARBA00009624"/>
    </source>
</evidence>
<evidence type="ECO:0000313" key="2">
    <source>
        <dbReference type="Proteomes" id="UP000515121"/>
    </source>
</evidence>
<organism evidence="2 3">
    <name type="scientific">Durio zibethinus</name>
    <name type="common">Durian</name>
    <dbReference type="NCBI Taxonomy" id="66656"/>
    <lineage>
        <taxon>Eukaryota</taxon>
        <taxon>Viridiplantae</taxon>
        <taxon>Streptophyta</taxon>
        <taxon>Embryophyta</taxon>
        <taxon>Tracheophyta</taxon>
        <taxon>Spermatophyta</taxon>
        <taxon>Magnoliopsida</taxon>
        <taxon>eudicotyledons</taxon>
        <taxon>Gunneridae</taxon>
        <taxon>Pentapetalae</taxon>
        <taxon>rosids</taxon>
        <taxon>malvids</taxon>
        <taxon>Malvales</taxon>
        <taxon>Malvaceae</taxon>
        <taxon>Helicteroideae</taxon>
        <taxon>Durio</taxon>
    </lineage>
</organism>
<dbReference type="Gene3D" id="2.40.160.10">
    <property type="entry name" value="Porin"/>
    <property type="match status" value="1"/>
</dbReference>
<comment type="similarity">
    <text evidence="1">Belongs to the eukaryotic mitochondrial porin (TC 1.B.8.1) family.</text>
</comment>
<evidence type="ECO:0000313" key="3">
    <source>
        <dbReference type="RefSeq" id="XP_022768654.1"/>
    </source>
</evidence>
<proteinExistence type="inferred from homology"/>
<dbReference type="Pfam" id="PF01459">
    <property type="entry name" value="Porin_3"/>
    <property type="match status" value="1"/>
</dbReference>
<keyword evidence="2" id="KW-1185">Reference proteome</keyword>
<dbReference type="InterPro" id="IPR023614">
    <property type="entry name" value="Porin_dom_sf"/>
</dbReference>
<gene>
    <name evidence="3" type="primary">LOC111312552</name>
</gene>
<dbReference type="InterPro" id="IPR027246">
    <property type="entry name" value="Porin_Euk/Tom40"/>
</dbReference>
<dbReference type="GeneID" id="111312552"/>
<protein>
    <submittedName>
        <fullName evidence="3">Mitochondrial outer membrane protein porin 2-like</fullName>
    </submittedName>
</protein>
<reference evidence="3" key="1">
    <citation type="submission" date="2025-08" db="UniProtKB">
        <authorList>
            <consortium name="RefSeq"/>
        </authorList>
    </citation>
    <scope>IDENTIFICATION</scope>
    <source>
        <tissue evidence="3">Fruit stalk</tissue>
    </source>
</reference>
<dbReference type="OrthoDB" id="1740343at2759"/>
<dbReference type="GO" id="GO:0008308">
    <property type="term" value="F:voltage-gated monoatomic anion channel activity"/>
    <property type="evidence" value="ECO:0007669"/>
    <property type="project" value="InterPro"/>
</dbReference>
<dbReference type="KEGG" id="dzi:111312552"/>
<dbReference type="RefSeq" id="XP_022768654.1">
    <property type="nucleotide sequence ID" value="XM_022912919.1"/>
</dbReference>
<dbReference type="InterPro" id="IPR001925">
    <property type="entry name" value="Porin_Euk"/>
</dbReference>
<name>A0A6P6AUS7_DURZI</name>